<dbReference type="SMART" id="SM01154">
    <property type="entry name" value="DUF1704"/>
    <property type="match status" value="1"/>
</dbReference>
<evidence type="ECO:0000313" key="5">
    <source>
        <dbReference type="EMBL" id="MBU2691174.1"/>
    </source>
</evidence>
<dbReference type="InterPro" id="IPR012548">
    <property type="entry name" value="MATCAP"/>
</dbReference>
<evidence type="ECO:0000256" key="3">
    <source>
        <dbReference type="ARBA" id="ARBA00022801"/>
    </source>
</evidence>
<sequence length="640" mass="72731">MSRTTPNVNPGFEEFSDRDISTVIQRLAENKRVRRKLPIWGRIHIDRQLPFLCVYRRPIAGHDHGTDRLVLSEAAYLNAPGEKRFQRNLANLVERLASLMIDRFGAFLVLELWSEKSAEASDDNQPRIPCFRILHPPDVEIESTIRVLQEGLMALRAAKQRAVITTQGARKIAPPGMMPLLPVHRLQELGGYILGLEIKPVYSDPESGDVYPLVLRAFRRQLSHILDRAFFEFTRKHTTHHPPHFHSLGRRAVVKAVWDVDRALAAVSDSFDFLYQVTPMNTEEAWKTFQRKGFEKEPVFIYRPSTIDPGLVKRDLYGIRMERIEDPTLLNLFMGKQMELDRQLTMLNDLGTKKFMYASLQLHGDVSTSLVNVAKEILEGAPRRSRGESAGGGLTAPAFAEKAAAEIARYVRRYPEFKAKVQVSNEMYSGLLVSRGKLLVGKETRIPAHRADALIQHEIGTHLLTYYNGQAQPFKMLYTGLPGYDELQEGLAVLAEYLVGGLTSERMRVLAARVMAARALIDGATFVEVFRLLERTYEFSRLTAYTITMRVFRGGGFTKDAHYLRGLRGILNYLASKGDFEILFVGKIARTHVGVIKELLLRQILKPPPLYPHYLETPMAQSRLETLRRGLTVLDLMKKK</sequence>
<dbReference type="GO" id="GO:0080164">
    <property type="term" value="P:regulation of nitric oxide metabolic process"/>
    <property type="evidence" value="ECO:0007669"/>
    <property type="project" value="TreeGrafter"/>
</dbReference>
<dbReference type="InterPro" id="IPR012656">
    <property type="entry name" value="CHP02421_QEGLA"/>
</dbReference>
<dbReference type="EMBL" id="JAHJDP010000046">
    <property type="protein sequence ID" value="MBU2691174.1"/>
    <property type="molecule type" value="Genomic_DNA"/>
</dbReference>
<comment type="caution">
    <text evidence="5">The sequence shown here is derived from an EMBL/GenBank/DDBJ whole genome shotgun (WGS) entry which is preliminary data.</text>
</comment>
<accession>A0A948RZN9</accession>
<gene>
    <name evidence="5" type="ORF">KJ970_09605</name>
</gene>
<evidence type="ECO:0000256" key="1">
    <source>
        <dbReference type="ARBA" id="ARBA00001947"/>
    </source>
</evidence>
<evidence type="ECO:0000313" key="6">
    <source>
        <dbReference type="Proteomes" id="UP000777784"/>
    </source>
</evidence>
<dbReference type="GO" id="GO:0006508">
    <property type="term" value="P:proteolysis"/>
    <property type="evidence" value="ECO:0007669"/>
    <property type="project" value="UniProtKB-KW"/>
</dbReference>
<dbReference type="PANTHER" id="PTHR31817">
    <property type="match status" value="1"/>
</dbReference>
<comment type="cofactor">
    <cofactor evidence="1">
        <name>Zn(2+)</name>
        <dbReference type="ChEBI" id="CHEBI:29105"/>
    </cofactor>
</comment>
<keyword evidence="4" id="KW-0482">Metalloprotease</keyword>
<organism evidence="5 6">
    <name type="scientific">Eiseniibacteriota bacterium</name>
    <dbReference type="NCBI Taxonomy" id="2212470"/>
    <lineage>
        <taxon>Bacteria</taxon>
        <taxon>Candidatus Eiseniibacteriota</taxon>
    </lineage>
</organism>
<dbReference type="AlphaFoldDB" id="A0A948RZN9"/>
<reference evidence="5" key="1">
    <citation type="submission" date="2021-05" db="EMBL/GenBank/DDBJ databases">
        <title>Energy efficiency and biological interactions define the core microbiome of deep oligotrophic groundwater.</title>
        <authorList>
            <person name="Mehrshad M."/>
            <person name="Lopez-Fernandez M."/>
            <person name="Bell E."/>
            <person name="Bernier-Latmani R."/>
            <person name="Bertilsson S."/>
            <person name="Dopson M."/>
        </authorList>
    </citation>
    <scope>NUCLEOTIDE SEQUENCE</scope>
    <source>
        <strain evidence="5">Modern_marine.mb.64</strain>
    </source>
</reference>
<keyword evidence="3" id="KW-0378">Hydrolase</keyword>
<dbReference type="Proteomes" id="UP000777784">
    <property type="component" value="Unassembled WGS sequence"/>
</dbReference>
<dbReference type="PANTHER" id="PTHR31817:SF0">
    <property type="entry name" value="CHROMOSOME UNDETERMINED SCAFFOLD_67, WHOLE GENOME SHOTGUN SEQUENCE"/>
    <property type="match status" value="1"/>
</dbReference>
<dbReference type="NCBIfam" id="TIGR02421">
    <property type="entry name" value="QEGLA"/>
    <property type="match status" value="1"/>
</dbReference>
<name>A0A948RZN9_UNCEI</name>
<keyword evidence="2" id="KW-0645">Protease</keyword>
<evidence type="ECO:0000256" key="4">
    <source>
        <dbReference type="ARBA" id="ARBA00023049"/>
    </source>
</evidence>
<proteinExistence type="predicted"/>
<dbReference type="GO" id="GO:0008237">
    <property type="term" value="F:metallopeptidase activity"/>
    <property type="evidence" value="ECO:0007669"/>
    <property type="project" value="UniProtKB-KW"/>
</dbReference>
<dbReference type="Pfam" id="PF08014">
    <property type="entry name" value="MATCAP"/>
    <property type="match status" value="1"/>
</dbReference>
<protein>
    <submittedName>
        <fullName evidence="5">Flavohemoglobin expression-modulating QEGLA motif protein</fullName>
    </submittedName>
</protein>
<evidence type="ECO:0000256" key="2">
    <source>
        <dbReference type="ARBA" id="ARBA00022670"/>
    </source>
</evidence>